<feature type="compositionally biased region" description="Acidic residues" evidence="1">
    <location>
        <begin position="412"/>
        <end position="439"/>
    </location>
</feature>
<feature type="compositionally biased region" description="Low complexity" evidence="1">
    <location>
        <begin position="43"/>
        <end position="57"/>
    </location>
</feature>
<organism evidence="2 3">
    <name type="scientific">Calocera cornea HHB12733</name>
    <dbReference type="NCBI Taxonomy" id="1353952"/>
    <lineage>
        <taxon>Eukaryota</taxon>
        <taxon>Fungi</taxon>
        <taxon>Dikarya</taxon>
        <taxon>Basidiomycota</taxon>
        <taxon>Agaricomycotina</taxon>
        <taxon>Dacrymycetes</taxon>
        <taxon>Dacrymycetales</taxon>
        <taxon>Dacrymycetaceae</taxon>
        <taxon>Calocera</taxon>
    </lineage>
</organism>
<feature type="compositionally biased region" description="Basic and acidic residues" evidence="1">
    <location>
        <begin position="390"/>
        <end position="406"/>
    </location>
</feature>
<reference evidence="2 3" key="1">
    <citation type="journal article" date="2016" name="Mol. Biol. Evol.">
        <title>Comparative Genomics of Early-Diverging Mushroom-Forming Fungi Provides Insights into the Origins of Lignocellulose Decay Capabilities.</title>
        <authorList>
            <person name="Nagy L.G."/>
            <person name="Riley R."/>
            <person name="Tritt A."/>
            <person name="Adam C."/>
            <person name="Daum C."/>
            <person name="Floudas D."/>
            <person name="Sun H."/>
            <person name="Yadav J.S."/>
            <person name="Pangilinan J."/>
            <person name="Larsson K.H."/>
            <person name="Matsuura K."/>
            <person name="Barry K."/>
            <person name="Labutti K."/>
            <person name="Kuo R."/>
            <person name="Ohm R.A."/>
            <person name="Bhattacharya S.S."/>
            <person name="Shirouzu T."/>
            <person name="Yoshinaga Y."/>
            <person name="Martin F.M."/>
            <person name="Grigoriev I.V."/>
            <person name="Hibbett D.S."/>
        </authorList>
    </citation>
    <scope>NUCLEOTIDE SEQUENCE [LARGE SCALE GENOMIC DNA]</scope>
    <source>
        <strain evidence="2 3">HHB12733</strain>
    </source>
</reference>
<name>A0A165ESD2_9BASI</name>
<keyword evidence="3" id="KW-1185">Reference proteome</keyword>
<feature type="compositionally biased region" description="Basic and acidic residues" evidence="1">
    <location>
        <begin position="923"/>
        <end position="947"/>
    </location>
</feature>
<feature type="compositionally biased region" description="Low complexity" evidence="1">
    <location>
        <begin position="203"/>
        <end position="217"/>
    </location>
</feature>
<evidence type="ECO:0000313" key="3">
    <source>
        <dbReference type="Proteomes" id="UP000076842"/>
    </source>
</evidence>
<accession>A0A165ESD2</accession>
<feature type="region of interest" description="Disordered" evidence="1">
    <location>
        <begin position="197"/>
        <end position="217"/>
    </location>
</feature>
<feature type="compositionally biased region" description="Basic residues" evidence="1">
    <location>
        <begin position="838"/>
        <end position="858"/>
    </location>
</feature>
<gene>
    <name evidence="2" type="ORF">CALCODRAFT_484808</name>
</gene>
<sequence length="996" mass="111854">MPPAQRQHRVATLQPPPAPHRPRTHSVHHSDVSLAWSTQNNASSSPSPDSVLSLSPLSGAQRRDGLYTVDEAEERALDRYLAGHLASEPLSRSHLPTPRTPFPQSAEIGRSFSFPSPSAEHGFEYFSPSLDPFVMDETSPLHLPSPNSSLFEHFTPPPLPGLGIQVPSAPPITEAHSASSVADEPTYYGSDITRLRDDTTYNSGEASSDSAGALSSGDLPMAEAHAMPLPVAEGLPTELMDMTMNMNMNLRSSGNTAENEVHSSMAVNLSISSPTLQDARPEPYSIMGLPVTAPESSRALGATPLAASTPLNHFERSRAPPPSLGSRDMVLDGRHRALSSTPEDANQDGGLHALSASSTPSNSEDNRLHPPPVSPSPPRAQADSPSGWPHGHDHDLELDHDRHAHADNWNPPDEDPMALSGVEDDDADDADDPAVDAEDYQSRLREWSLTTIEDWKDKLMTIVLGALPTGPELEHIQKERMQKKHGLLRTKLTNRQASALDKGKHMFQEITRIFLDMLDVPSSVGAQRLGRWSPYLSNESPWNMWQRKWAAEHEEDDFDEERCRQAYHDFVRDNSDYRDILGTWERSHPRADGQKLTEAQRLRRWTHFTREMQDRATTWEQTHGFSSVVLACTLVPEDKFDQFTFFHETPQMTDFFIQRLGQTSYNSRLLAFHWLGDRQTRKLTSRPEIGRGAVTTGPRRRMPLPTVAKMRKIYAEAVIQLEKQCAQLNPSANIQVSARARWRDWDSFLIGAGCTMRNWPNPLPWPWDLTENRGSATQALLIPLYYAATGFNSQPQLAVTLWDDDEDPMLVVRVDGTAFRLSEYEARKAAALRPLSKTAKRLKKDRTRTRRRGHKRASYHSSSSSSTSDEEDEEENDHDHDHDHVPVARKRPRTSGESDPPQPTAADTVALPATNRIQEPPPEEDRLRHQRQYEQEKREKRRHAREEDIQRLRRWKRQQGVLNTIQLIIMNMNLSSDPLLFLATTASLASQYGESS</sequence>
<dbReference type="OrthoDB" id="10676617at2759"/>
<proteinExistence type="predicted"/>
<dbReference type="InParanoid" id="A0A165ESD2"/>
<evidence type="ECO:0000256" key="1">
    <source>
        <dbReference type="SAM" id="MobiDB-lite"/>
    </source>
</evidence>
<feature type="region of interest" description="Disordered" evidence="1">
    <location>
        <begin position="835"/>
        <end position="947"/>
    </location>
</feature>
<feature type="region of interest" description="Disordered" evidence="1">
    <location>
        <begin position="90"/>
        <end position="114"/>
    </location>
</feature>
<dbReference type="EMBL" id="KV423995">
    <property type="protein sequence ID" value="KZT55436.1"/>
    <property type="molecule type" value="Genomic_DNA"/>
</dbReference>
<feature type="compositionally biased region" description="Pro residues" evidence="1">
    <location>
        <begin position="369"/>
        <end position="378"/>
    </location>
</feature>
<feature type="region of interest" description="Disordered" evidence="1">
    <location>
        <begin position="1"/>
        <end position="57"/>
    </location>
</feature>
<dbReference type="AlphaFoldDB" id="A0A165ESD2"/>
<dbReference type="Proteomes" id="UP000076842">
    <property type="component" value="Unassembled WGS sequence"/>
</dbReference>
<protein>
    <submittedName>
        <fullName evidence="2">Uncharacterized protein</fullName>
    </submittedName>
</protein>
<evidence type="ECO:0000313" key="2">
    <source>
        <dbReference type="EMBL" id="KZT55436.1"/>
    </source>
</evidence>
<feature type="compositionally biased region" description="Basic and acidic residues" evidence="1">
    <location>
        <begin position="877"/>
        <end position="886"/>
    </location>
</feature>
<feature type="region of interest" description="Disordered" evidence="1">
    <location>
        <begin position="306"/>
        <end position="439"/>
    </location>
</feature>